<sequence length="82" mass="8712">MPGAEYGAAPSRGRTYIGYRSGPTGAYAWKDPTNHRQKPGRPRNACGVAVKVADRVHVKVLTTVGAVFETSCTLGRVAVIDP</sequence>
<proteinExistence type="predicted"/>
<dbReference type="RefSeq" id="WP_159041167.1">
    <property type="nucleotide sequence ID" value="NZ_BMRU01000044.1"/>
</dbReference>
<reference evidence="2" key="1">
    <citation type="submission" date="2020-09" db="EMBL/GenBank/DDBJ databases">
        <title>Whole genome shotgun sequence of Streptomyces cinnamonensis NBRC 15873.</title>
        <authorList>
            <person name="Komaki H."/>
            <person name="Tamura T."/>
        </authorList>
    </citation>
    <scope>NUCLEOTIDE SEQUENCE [LARGE SCALE GENOMIC DNA]</scope>
    <source>
        <strain evidence="2">NBRC 15873</strain>
    </source>
</reference>
<evidence type="ECO:0000313" key="2">
    <source>
        <dbReference type="Proteomes" id="UP000660554"/>
    </source>
</evidence>
<gene>
    <name evidence="1" type="ORF">Scinn_61050</name>
</gene>
<dbReference type="GeneID" id="86955399"/>
<evidence type="ECO:0008006" key="3">
    <source>
        <dbReference type="Google" id="ProtNLM"/>
    </source>
</evidence>
<comment type="caution">
    <text evidence="1">The sequence shown here is derived from an EMBL/GenBank/DDBJ whole genome shotgun (WGS) entry which is preliminary data.</text>
</comment>
<protein>
    <recommendedName>
        <fullName evidence="3">Transposase</fullName>
    </recommendedName>
</protein>
<evidence type="ECO:0000313" key="1">
    <source>
        <dbReference type="EMBL" id="GHI16642.1"/>
    </source>
</evidence>
<accession>A0ABQ3NV35</accession>
<organism evidence="1 2">
    <name type="scientific">Streptomyces virginiae</name>
    <name type="common">Streptomyces cinnamonensis</name>
    <dbReference type="NCBI Taxonomy" id="1961"/>
    <lineage>
        <taxon>Bacteria</taxon>
        <taxon>Bacillati</taxon>
        <taxon>Actinomycetota</taxon>
        <taxon>Actinomycetes</taxon>
        <taxon>Kitasatosporales</taxon>
        <taxon>Streptomycetaceae</taxon>
        <taxon>Streptomyces</taxon>
    </lineage>
</organism>
<dbReference type="EMBL" id="BNDV01000016">
    <property type="protein sequence ID" value="GHI16642.1"/>
    <property type="molecule type" value="Genomic_DNA"/>
</dbReference>
<keyword evidence="2" id="KW-1185">Reference proteome</keyword>
<name>A0ABQ3NV35_STRVG</name>
<dbReference type="Proteomes" id="UP000660554">
    <property type="component" value="Unassembled WGS sequence"/>
</dbReference>